<dbReference type="EMBL" id="FMZZ01000009">
    <property type="protein sequence ID" value="SDD26721.1"/>
    <property type="molecule type" value="Genomic_DNA"/>
</dbReference>
<keyword evidence="3" id="KW-1185">Reference proteome</keyword>
<name>A0A1G6TCD1_9PSEU</name>
<evidence type="ECO:0000313" key="3">
    <source>
        <dbReference type="Proteomes" id="UP000199501"/>
    </source>
</evidence>
<dbReference type="Proteomes" id="UP000199501">
    <property type="component" value="Unassembled WGS sequence"/>
</dbReference>
<protein>
    <submittedName>
        <fullName evidence="2">Uncharacterized protein</fullName>
    </submittedName>
</protein>
<gene>
    <name evidence="2" type="ORF">SAMN05216174_10978</name>
</gene>
<dbReference type="STRING" id="1271860.SAMN05216174_10978"/>
<evidence type="ECO:0000313" key="2">
    <source>
        <dbReference type="EMBL" id="SDD26721.1"/>
    </source>
</evidence>
<accession>A0A1G6TCD1</accession>
<evidence type="ECO:0000256" key="1">
    <source>
        <dbReference type="SAM" id="MobiDB-lite"/>
    </source>
</evidence>
<sequence>MCPGRPHPPEITTARVQRRDTQDFPVHPALAADDVHRAFE</sequence>
<feature type="region of interest" description="Disordered" evidence="1">
    <location>
        <begin position="1"/>
        <end position="40"/>
    </location>
</feature>
<dbReference type="AlphaFoldDB" id="A0A1G6TCD1"/>
<proteinExistence type="predicted"/>
<reference evidence="3" key="1">
    <citation type="submission" date="2016-10" db="EMBL/GenBank/DDBJ databases">
        <authorList>
            <person name="Varghese N."/>
            <person name="Submissions S."/>
        </authorList>
    </citation>
    <scope>NUCLEOTIDE SEQUENCE [LARGE SCALE GENOMIC DNA]</scope>
    <source>
        <strain evidence="3">IBRC-M 10403</strain>
    </source>
</reference>
<organism evidence="2 3">
    <name type="scientific">Actinokineospora iranica</name>
    <dbReference type="NCBI Taxonomy" id="1271860"/>
    <lineage>
        <taxon>Bacteria</taxon>
        <taxon>Bacillati</taxon>
        <taxon>Actinomycetota</taxon>
        <taxon>Actinomycetes</taxon>
        <taxon>Pseudonocardiales</taxon>
        <taxon>Pseudonocardiaceae</taxon>
        <taxon>Actinokineospora</taxon>
    </lineage>
</organism>